<sequence length="91" mass="10070">MSEIMTLRTLICENIAAVYGINFTPQFLLGYNRVTQIWTAEVGRGSNMGPSTPFGRTYLAGQGNTPEKAYRELLRLTAIRVSDGGDHIYIA</sequence>
<feature type="non-terminal residue" evidence="1">
    <location>
        <position position="91"/>
    </location>
</feature>
<reference evidence="1" key="2">
    <citation type="submission" date="2021-08" db="EMBL/GenBank/DDBJ databases">
        <authorList>
            <person name="Gostincar C."/>
            <person name="Sun X."/>
            <person name="Song Z."/>
            <person name="Gunde-Cimerman N."/>
        </authorList>
    </citation>
    <scope>NUCLEOTIDE SEQUENCE</scope>
    <source>
        <strain evidence="1">EXF-8016</strain>
    </source>
</reference>
<organism evidence="1 2">
    <name type="scientific">Aureobasidium melanogenum</name>
    <name type="common">Aureobasidium pullulans var. melanogenum</name>
    <dbReference type="NCBI Taxonomy" id="46634"/>
    <lineage>
        <taxon>Eukaryota</taxon>
        <taxon>Fungi</taxon>
        <taxon>Dikarya</taxon>
        <taxon>Ascomycota</taxon>
        <taxon>Pezizomycotina</taxon>
        <taxon>Dothideomycetes</taxon>
        <taxon>Dothideomycetidae</taxon>
        <taxon>Dothideales</taxon>
        <taxon>Saccotheciaceae</taxon>
        <taxon>Aureobasidium</taxon>
    </lineage>
</organism>
<evidence type="ECO:0000313" key="2">
    <source>
        <dbReference type="Proteomes" id="UP000767238"/>
    </source>
</evidence>
<accession>A0A9P8K9K0</accession>
<dbReference type="OrthoDB" id="3815681at2759"/>
<comment type="caution">
    <text evidence="1">The sequence shown here is derived from an EMBL/GenBank/DDBJ whole genome shotgun (WGS) entry which is preliminary data.</text>
</comment>
<dbReference type="AlphaFoldDB" id="A0A9P8K9K0"/>
<protein>
    <submittedName>
        <fullName evidence="1">Uncharacterized protein</fullName>
    </submittedName>
</protein>
<proteinExistence type="predicted"/>
<dbReference type="Proteomes" id="UP000767238">
    <property type="component" value="Unassembled WGS sequence"/>
</dbReference>
<evidence type="ECO:0000313" key="1">
    <source>
        <dbReference type="EMBL" id="KAH0223944.1"/>
    </source>
</evidence>
<name>A0A9P8K9K0_AURME</name>
<dbReference type="EMBL" id="JAHFYH010000022">
    <property type="protein sequence ID" value="KAH0223944.1"/>
    <property type="molecule type" value="Genomic_DNA"/>
</dbReference>
<reference evidence="1" key="1">
    <citation type="journal article" date="2021" name="J Fungi (Basel)">
        <title>Virulence traits and population genomics of the black yeast Aureobasidium melanogenum.</title>
        <authorList>
            <person name="Cernosa A."/>
            <person name="Sun X."/>
            <person name="Gostincar C."/>
            <person name="Fang C."/>
            <person name="Gunde-Cimerman N."/>
            <person name="Song Z."/>
        </authorList>
    </citation>
    <scope>NUCLEOTIDE SEQUENCE</scope>
    <source>
        <strain evidence="1">EXF-8016</strain>
    </source>
</reference>
<gene>
    <name evidence="1" type="ORF">KCV03_g3991</name>
</gene>